<proteinExistence type="predicted"/>
<dbReference type="GeneID" id="41996724"/>
<comment type="caution">
    <text evidence="3">The sequence shown here is derived from an EMBL/GenBank/DDBJ whole genome shotgun (WGS) entry which is preliminary data.</text>
</comment>
<name>A0A366RGW5_9HYPO</name>
<feature type="transmembrane region" description="Helical" evidence="2">
    <location>
        <begin position="241"/>
        <end position="263"/>
    </location>
</feature>
<accession>A0A366RGW5</accession>
<keyword evidence="2" id="KW-0472">Membrane</keyword>
<dbReference type="Proteomes" id="UP000253153">
    <property type="component" value="Unassembled WGS sequence"/>
</dbReference>
<feature type="compositionally biased region" description="Polar residues" evidence="1">
    <location>
        <begin position="98"/>
        <end position="110"/>
    </location>
</feature>
<evidence type="ECO:0000313" key="4">
    <source>
        <dbReference type="Proteomes" id="UP000253153"/>
    </source>
</evidence>
<evidence type="ECO:0000256" key="1">
    <source>
        <dbReference type="SAM" id="MobiDB-lite"/>
    </source>
</evidence>
<evidence type="ECO:0000256" key="2">
    <source>
        <dbReference type="SAM" id="Phobius"/>
    </source>
</evidence>
<gene>
    <name evidence="3" type="ORF">FIESC28_07287</name>
</gene>
<keyword evidence="2" id="KW-1133">Transmembrane helix</keyword>
<feature type="transmembrane region" description="Helical" evidence="2">
    <location>
        <begin position="73"/>
        <end position="94"/>
    </location>
</feature>
<dbReference type="AlphaFoldDB" id="A0A366RGW5"/>
<dbReference type="OrthoDB" id="10529378at2759"/>
<sequence>MPALPRPPPWNSLAEKVRALIAEQLPPAPISIAEEIPSLIARQLSDNDTTLHNNPLITTLASKGTPLYKSRKFWAIGGVLLAIIIIGAVCAGGASGKGDSSQEADYSDSGSEGKLSAWRHKKKQEARKREVDLATWEAYERARENETEAKLEAVQDTTRNEIPLELGIQLSFQFATKNYLEATQGKVRPAPNPVDKSIKGHPPAHNSSPYSTPKNLIKLLGWQKTIHQEHHTPSNARSLQLAYWHLGYFTLLLQVFLHLPIYYLTLNTQSRTHHLYPSTRPSSRESPTMLALANYSPWVSVAKKIPALVARQLRDNESSTISLLSSGNAWYRSKKFWIIIGIILGIALIVDIGLCAGSHSERRQAEPPKLMAAWEAEEAERQESSRKWQTENDRREAETAARIKKLELEHEEYHKLKKKKDLEKEFKEDQKKAMRKARVKKMMENRENLRFSE</sequence>
<keyword evidence="2" id="KW-0812">Transmembrane</keyword>
<dbReference type="RefSeq" id="XP_031014544.1">
    <property type="nucleotide sequence ID" value="XM_031161428.1"/>
</dbReference>
<reference evidence="3 4" key="1">
    <citation type="submission" date="2018-06" db="EMBL/GenBank/DDBJ databases">
        <title>Fusarium incarnatum-equiseti species complex species 28.</title>
        <authorList>
            <person name="Gardiner D.M."/>
        </authorList>
    </citation>
    <scope>NUCLEOTIDE SEQUENCE [LARGE SCALE GENOMIC DNA]</scope>
    <source>
        <strain evidence="3 4">FIESC_28</strain>
    </source>
</reference>
<feature type="transmembrane region" description="Helical" evidence="2">
    <location>
        <begin position="336"/>
        <end position="356"/>
    </location>
</feature>
<dbReference type="EMBL" id="QKXC01000153">
    <property type="protein sequence ID" value="RBR15646.1"/>
    <property type="molecule type" value="Genomic_DNA"/>
</dbReference>
<evidence type="ECO:0000313" key="3">
    <source>
        <dbReference type="EMBL" id="RBR15646.1"/>
    </source>
</evidence>
<keyword evidence="4" id="KW-1185">Reference proteome</keyword>
<protein>
    <submittedName>
        <fullName evidence="3">Uncharacterized protein</fullName>
    </submittedName>
</protein>
<feature type="region of interest" description="Disordered" evidence="1">
    <location>
        <begin position="97"/>
        <end position="122"/>
    </location>
</feature>
<organism evidence="3 4">
    <name type="scientific">Fusarium coffeatum</name>
    <dbReference type="NCBI Taxonomy" id="231269"/>
    <lineage>
        <taxon>Eukaryota</taxon>
        <taxon>Fungi</taxon>
        <taxon>Dikarya</taxon>
        <taxon>Ascomycota</taxon>
        <taxon>Pezizomycotina</taxon>
        <taxon>Sordariomycetes</taxon>
        <taxon>Hypocreomycetidae</taxon>
        <taxon>Hypocreales</taxon>
        <taxon>Nectriaceae</taxon>
        <taxon>Fusarium</taxon>
        <taxon>Fusarium incarnatum-equiseti species complex</taxon>
    </lineage>
</organism>